<gene>
    <name evidence="14" type="ORF">B8W66_23175</name>
</gene>
<evidence type="ECO:0000256" key="4">
    <source>
        <dbReference type="ARBA" id="ARBA00022475"/>
    </source>
</evidence>
<feature type="compositionally biased region" description="Low complexity" evidence="12">
    <location>
        <begin position="531"/>
        <end position="547"/>
    </location>
</feature>
<proteinExistence type="inferred from homology"/>
<organism evidence="14 15">
    <name type="scientific">Mycobacterium decipiens</name>
    <dbReference type="NCBI Taxonomy" id="1430326"/>
    <lineage>
        <taxon>Bacteria</taxon>
        <taxon>Bacillati</taxon>
        <taxon>Actinomycetota</taxon>
        <taxon>Actinomycetes</taxon>
        <taxon>Mycobacteriales</taxon>
        <taxon>Mycobacteriaceae</taxon>
        <taxon>Mycobacterium</taxon>
    </lineage>
</organism>
<dbReference type="InterPro" id="IPR007795">
    <property type="entry name" value="T7SS_EccB"/>
</dbReference>
<keyword evidence="15" id="KW-1185">Reference proteome</keyword>
<feature type="region of interest" description="Disordered" evidence="12">
    <location>
        <begin position="519"/>
        <end position="547"/>
    </location>
</feature>
<keyword evidence="7" id="KW-0547">Nucleotide-binding</keyword>
<dbReference type="InterPro" id="IPR042485">
    <property type="entry name" value="T7SS_EccB_R3"/>
</dbReference>
<evidence type="ECO:0000256" key="11">
    <source>
        <dbReference type="ARBA" id="ARBA00023136"/>
    </source>
</evidence>
<dbReference type="GO" id="GO:0005524">
    <property type="term" value="F:ATP binding"/>
    <property type="evidence" value="ECO:0007669"/>
    <property type="project" value="UniProtKB-KW"/>
</dbReference>
<keyword evidence="3" id="KW-0813">Transport</keyword>
<evidence type="ECO:0000256" key="2">
    <source>
        <dbReference type="ARBA" id="ARBA00008149"/>
    </source>
</evidence>
<evidence type="ECO:0000256" key="5">
    <source>
        <dbReference type="ARBA" id="ARBA00022519"/>
    </source>
</evidence>
<reference evidence="14 15" key="1">
    <citation type="submission" date="2017-04" db="EMBL/GenBank/DDBJ databases">
        <title>The new phylogeny of genus Mycobacterium.</title>
        <authorList>
            <person name="Tortoli E."/>
            <person name="Trovato A."/>
            <person name="Cirillo D.M."/>
        </authorList>
    </citation>
    <scope>NUCLEOTIDE SEQUENCE [LARGE SCALE GENOMIC DNA]</scope>
    <source>
        <strain evidence="14 15">TBL 1200985</strain>
    </source>
</reference>
<dbReference type="GO" id="GO:0016787">
    <property type="term" value="F:hydrolase activity"/>
    <property type="evidence" value="ECO:0007669"/>
    <property type="project" value="UniProtKB-KW"/>
</dbReference>
<dbReference type="NCBIfam" id="TIGR03919">
    <property type="entry name" value="T7SS_EccB"/>
    <property type="match status" value="1"/>
</dbReference>
<name>A0A1X2LNR1_9MYCO</name>
<dbReference type="PANTHER" id="PTHR40765:SF2">
    <property type="entry name" value="ESX-2 SECRETION SYSTEM ATPASE ECCB2"/>
    <property type="match status" value="1"/>
</dbReference>
<sequence length="547" mass="57131">MTNQQPEEERRSFASRTPVNDNPDQVVYRRGFVTRHQVTGWRFVMRRIAAGIALHDTRMLVDPLRTQSRAVLMGALFLITGLVGCFVLSLIRPNGQAGNNAVLADRSTAALYVRVGDQLHPVLNLTSAWLIAGKPVSPTTVKSAELDQFPRGNLIGIPGAPERMVQNTSHDANWTVCDAVSAPSRDGRAAHSVGVTVLAGQPDSEGARAAALEPGQAILVDNGTSTWLLWDGKRSPIDLTDHAVTSGLGLDINLPAPRPIAPGLFNALPEAPPLMAPVIPNAGDPASFPVPAPVGAVVSSYTLKDSDKNASVTVQYYAVLPDGLQQISPVLAAILRNTNSYGLQQPPRLGADEVAKLPMSRMLDTTRYPGQPVSLVDVTRDPVTCAYWSKPAGAATSTLKLLGGSALPVPDTVHTVELVGAGNSGAATQVALAPGTGYFTQTVGGGVDAPAAGSLFWVSDTGVRYGIDNESENGSGAAGHGKTVEALGLTWPPVPIPWSMLSLFAPGPTLSRADALLAHDTLPPDSKPGRPVSAEVAAPPASGGEPR</sequence>
<dbReference type="AlphaFoldDB" id="A0A1X2LNR1"/>
<dbReference type="GO" id="GO:0005886">
    <property type="term" value="C:plasma membrane"/>
    <property type="evidence" value="ECO:0007669"/>
    <property type="project" value="UniProtKB-SubCell"/>
</dbReference>
<evidence type="ECO:0000313" key="14">
    <source>
        <dbReference type="EMBL" id="OSC36227.1"/>
    </source>
</evidence>
<dbReference type="Gene3D" id="2.40.50.910">
    <property type="entry name" value="Type VII secretion system EccB, repeat 3 domain"/>
    <property type="match status" value="1"/>
</dbReference>
<keyword evidence="9" id="KW-0067">ATP-binding</keyword>
<evidence type="ECO:0000256" key="1">
    <source>
        <dbReference type="ARBA" id="ARBA00004377"/>
    </source>
</evidence>
<dbReference type="OrthoDB" id="3847604at2"/>
<evidence type="ECO:0000256" key="12">
    <source>
        <dbReference type="SAM" id="MobiDB-lite"/>
    </source>
</evidence>
<evidence type="ECO:0000256" key="6">
    <source>
        <dbReference type="ARBA" id="ARBA00022692"/>
    </source>
</evidence>
<evidence type="ECO:0000256" key="9">
    <source>
        <dbReference type="ARBA" id="ARBA00022840"/>
    </source>
</evidence>
<evidence type="ECO:0000256" key="10">
    <source>
        <dbReference type="ARBA" id="ARBA00022989"/>
    </source>
</evidence>
<comment type="subcellular location">
    <subcellularLocation>
        <location evidence="1">Cell inner membrane</location>
        <topology evidence="1">Single-pass membrane protein</topology>
    </subcellularLocation>
</comment>
<keyword evidence="11 13" id="KW-0472">Membrane</keyword>
<feature type="region of interest" description="Disordered" evidence="12">
    <location>
        <begin position="1"/>
        <end position="22"/>
    </location>
</feature>
<evidence type="ECO:0000256" key="13">
    <source>
        <dbReference type="SAM" id="Phobius"/>
    </source>
</evidence>
<dbReference type="FunFam" id="3.30.2390.20:FF:000001">
    <property type="entry name" value="ESX-1 secretion system ATPase EccB1"/>
    <property type="match status" value="1"/>
</dbReference>
<evidence type="ECO:0000256" key="3">
    <source>
        <dbReference type="ARBA" id="ARBA00022448"/>
    </source>
</evidence>
<keyword evidence="5" id="KW-0997">Cell inner membrane</keyword>
<keyword evidence="4" id="KW-1003">Cell membrane</keyword>
<keyword evidence="10 13" id="KW-1133">Transmembrane helix</keyword>
<dbReference type="STRING" id="1430326.B8W66_23175"/>
<comment type="similarity">
    <text evidence="2">Belongs to the EccB family.</text>
</comment>
<dbReference type="RefSeq" id="WP_085327583.1">
    <property type="nucleotide sequence ID" value="NZ_NCXP01000061.1"/>
</dbReference>
<accession>A0A1X2LNR1</accession>
<dbReference type="GO" id="GO:0005576">
    <property type="term" value="C:extracellular region"/>
    <property type="evidence" value="ECO:0007669"/>
    <property type="project" value="TreeGrafter"/>
</dbReference>
<comment type="caution">
    <text evidence="14">The sequence shown here is derived from an EMBL/GenBank/DDBJ whole genome shotgun (WGS) entry which is preliminary data.</text>
</comment>
<keyword evidence="6 13" id="KW-0812">Transmembrane</keyword>
<dbReference type="Pfam" id="PF05108">
    <property type="entry name" value="T7SS_ESX1_EccB"/>
    <property type="match status" value="1"/>
</dbReference>
<dbReference type="Proteomes" id="UP000193247">
    <property type="component" value="Unassembled WGS sequence"/>
</dbReference>
<protein>
    <submittedName>
        <fullName evidence="14">Type VII secretion protein EccB</fullName>
    </submittedName>
</protein>
<dbReference type="Gene3D" id="3.30.2390.20">
    <property type="entry name" value="Type VII secretion system EccB, repeat 1 domain"/>
    <property type="match status" value="1"/>
</dbReference>
<evidence type="ECO:0000256" key="7">
    <source>
        <dbReference type="ARBA" id="ARBA00022741"/>
    </source>
</evidence>
<evidence type="ECO:0000256" key="8">
    <source>
        <dbReference type="ARBA" id="ARBA00022801"/>
    </source>
</evidence>
<evidence type="ECO:0000313" key="15">
    <source>
        <dbReference type="Proteomes" id="UP000193247"/>
    </source>
</evidence>
<dbReference type="EMBL" id="NCXP01000061">
    <property type="protein sequence ID" value="OSC36227.1"/>
    <property type="molecule type" value="Genomic_DNA"/>
</dbReference>
<dbReference type="PANTHER" id="PTHR40765">
    <property type="entry name" value="ESX-2 SECRETION SYSTEM ATPASE ECCB2"/>
    <property type="match status" value="1"/>
</dbReference>
<dbReference type="InterPro" id="IPR044857">
    <property type="entry name" value="T7SS_EccB_R1"/>
</dbReference>
<keyword evidence="8" id="KW-0378">Hydrolase</keyword>
<feature type="transmembrane region" description="Helical" evidence="13">
    <location>
        <begin position="70"/>
        <end position="91"/>
    </location>
</feature>